<comment type="similarity">
    <text evidence="6">Belongs to the FtsA/MreB family.</text>
</comment>
<keyword evidence="5" id="KW-0133">Cell shape</keyword>
<dbReference type="InterPro" id="IPR043129">
    <property type="entry name" value="ATPase_NBD"/>
</dbReference>
<keyword evidence="2" id="KW-0963">Cytoplasm</keyword>
<dbReference type="Pfam" id="PF06723">
    <property type="entry name" value="MreB_Mbl"/>
    <property type="match status" value="1"/>
</dbReference>
<dbReference type="GO" id="GO:0008360">
    <property type="term" value="P:regulation of cell shape"/>
    <property type="evidence" value="ECO:0007669"/>
    <property type="project" value="UniProtKB-KW"/>
</dbReference>
<reference evidence="7 8" key="1">
    <citation type="submission" date="2019-08" db="EMBL/GenBank/DDBJ databases">
        <title>In-depth cultivation of the pig gut microbiome towards novel bacterial diversity and tailored functional studies.</title>
        <authorList>
            <person name="Wylensek D."/>
            <person name="Hitch T.C.A."/>
            <person name="Clavel T."/>
        </authorList>
    </citation>
    <scope>NUCLEOTIDE SEQUENCE [LARGE SCALE GENOMIC DNA]</scope>
    <source>
        <strain evidence="7 8">Oil+RF-744-WCA-WT-11</strain>
    </source>
</reference>
<evidence type="ECO:0000256" key="1">
    <source>
        <dbReference type="ARBA" id="ARBA00004496"/>
    </source>
</evidence>
<dbReference type="GO" id="GO:0000902">
    <property type="term" value="P:cell morphogenesis"/>
    <property type="evidence" value="ECO:0007669"/>
    <property type="project" value="InterPro"/>
</dbReference>
<evidence type="ECO:0000256" key="6">
    <source>
        <dbReference type="ARBA" id="ARBA00023458"/>
    </source>
</evidence>
<keyword evidence="8" id="KW-1185">Reference proteome</keyword>
<dbReference type="AlphaFoldDB" id="A0A6L5X5V9"/>
<evidence type="ECO:0000256" key="5">
    <source>
        <dbReference type="ARBA" id="ARBA00022960"/>
    </source>
</evidence>
<dbReference type="SUPFAM" id="SSF53067">
    <property type="entry name" value="Actin-like ATPase domain"/>
    <property type="match status" value="2"/>
</dbReference>
<organism evidence="7 8">
    <name type="scientific">Porcincola intestinalis</name>
    <dbReference type="NCBI Taxonomy" id="2606632"/>
    <lineage>
        <taxon>Bacteria</taxon>
        <taxon>Bacillati</taxon>
        <taxon>Bacillota</taxon>
        <taxon>Clostridia</taxon>
        <taxon>Lachnospirales</taxon>
        <taxon>Lachnospiraceae</taxon>
        <taxon>Porcincola</taxon>
    </lineage>
</organism>
<proteinExistence type="inferred from homology"/>
<dbReference type="GO" id="GO:0005524">
    <property type="term" value="F:ATP binding"/>
    <property type="evidence" value="ECO:0007669"/>
    <property type="project" value="UniProtKB-KW"/>
</dbReference>
<evidence type="ECO:0000256" key="3">
    <source>
        <dbReference type="ARBA" id="ARBA00022741"/>
    </source>
</evidence>
<evidence type="ECO:0000313" key="7">
    <source>
        <dbReference type="EMBL" id="MSS14773.1"/>
    </source>
</evidence>
<evidence type="ECO:0000256" key="4">
    <source>
        <dbReference type="ARBA" id="ARBA00022840"/>
    </source>
</evidence>
<keyword evidence="4" id="KW-0067">ATP-binding</keyword>
<dbReference type="EMBL" id="VULZ01000006">
    <property type="protein sequence ID" value="MSS14773.1"/>
    <property type="molecule type" value="Genomic_DNA"/>
</dbReference>
<comment type="subcellular location">
    <subcellularLocation>
        <location evidence="1">Cytoplasm</location>
    </subcellularLocation>
</comment>
<evidence type="ECO:0000256" key="2">
    <source>
        <dbReference type="ARBA" id="ARBA00022490"/>
    </source>
</evidence>
<dbReference type="PANTHER" id="PTHR42749">
    <property type="entry name" value="CELL SHAPE-DETERMINING PROTEIN MREB"/>
    <property type="match status" value="1"/>
</dbReference>
<dbReference type="Gene3D" id="3.30.420.40">
    <property type="match status" value="2"/>
</dbReference>
<dbReference type="Proteomes" id="UP000481852">
    <property type="component" value="Unassembled WGS sequence"/>
</dbReference>
<name>A0A6L5X5V9_9FIRM</name>
<evidence type="ECO:0000313" key="8">
    <source>
        <dbReference type="Proteomes" id="UP000481852"/>
    </source>
</evidence>
<sequence length="333" mass="36519">MLFTNMVGVDLGTDTLKLRDKSGEKFMESRDMIAVSGRRVLAIGNDAWEMLGKNPRSIRVSRPMAGGVIANASDMEIVLTQTLRKFTTFSQKSAGICLAVPSQVTPVEQRAFYNVMNSTLSPGKVHLVDKAVADAVSVGLPVLSPAGHMIVNIGADTTEIAVLSEGQVVIGRTMREGGLELDRDIATMVRRKFNISIGERTAESLKNNLAFMINGPRIEQKVFGIHMLSGLPKSDMIPALAVSVSVLGTVDRIVEEIRSVVDRTPPMLRKDIMREGIFLTGGVSMLQNLPIYIQKQLSLPVYHIQDPKNSTIRGIVTMINEKELHPLMRSPVW</sequence>
<comment type="caution">
    <text evidence="7">The sequence shown here is derived from an EMBL/GenBank/DDBJ whole genome shotgun (WGS) entry which is preliminary data.</text>
</comment>
<dbReference type="InterPro" id="IPR056546">
    <property type="entry name" value="MreB_MamK-like"/>
</dbReference>
<gene>
    <name evidence="7" type="ORF">FYJ35_06905</name>
</gene>
<dbReference type="PANTHER" id="PTHR42749:SF1">
    <property type="entry name" value="CELL SHAPE-DETERMINING PROTEIN MREB"/>
    <property type="match status" value="1"/>
</dbReference>
<dbReference type="PRINTS" id="PR01652">
    <property type="entry name" value="SHAPEPROTEIN"/>
</dbReference>
<protein>
    <submittedName>
        <fullName evidence="7">Rod shape-determining protein</fullName>
    </submittedName>
</protein>
<dbReference type="GO" id="GO:0005737">
    <property type="term" value="C:cytoplasm"/>
    <property type="evidence" value="ECO:0007669"/>
    <property type="project" value="UniProtKB-SubCell"/>
</dbReference>
<dbReference type="RefSeq" id="WP_154524962.1">
    <property type="nucleotide sequence ID" value="NZ_VULZ01000006.1"/>
</dbReference>
<dbReference type="InterPro" id="IPR004753">
    <property type="entry name" value="MreB"/>
</dbReference>
<keyword evidence="3" id="KW-0547">Nucleotide-binding</keyword>
<accession>A0A6L5X5V9</accession>